<accession>F2Q266</accession>
<dbReference type="EMBL" id="DS995775">
    <property type="protein sequence ID" value="EGE08234.1"/>
    <property type="molecule type" value="Genomic_DNA"/>
</dbReference>
<name>F2Q266_TRIEC</name>
<dbReference type="AlphaFoldDB" id="F2Q266"/>
<dbReference type="VEuPathDB" id="FungiDB:TEQG_08778"/>
<proteinExistence type="predicted"/>
<dbReference type="Proteomes" id="UP000009169">
    <property type="component" value="Unassembled WGS sequence"/>
</dbReference>
<organism evidence="1 2">
    <name type="scientific">Trichophyton equinum (strain ATCC MYA-4606 / CBS 127.97)</name>
    <name type="common">Horse ringworm fungus</name>
    <dbReference type="NCBI Taxonomy" id="559882"/>
    <lineage>
        <taxon>Eukaryota</taxon>
        <taxon>Fungi</taxon>
        <taxon>Dikarya</taxon>
        <taxon>Ascomycota</taxon>
        <taxon>Pezizomycotina</taxon>
        <taxon>Eurotiomycetes</taxon>
        <taxon>Eurotiomycetidae</taxon>
        <taxon>Onygenales</taxon>
        <taxon>Arthrodermataceae</taxon>
        <taxon>Trichophyton</taxon>
    </lineage>
</organism>
<keyword evidence="2" id="KW-1185">Reference proteome</keyword>
<evidence type="ECO:0000313" key="1">
    <source>
        <dbReference type="EMBL" id="EGE08234.1"/>
    </source>
</evidence>
<sequence>MPRQFFDLKRRDKRLKPIARDFDVENFYYLLEATSYIEIDYLADEKDIYIFISSIRKAINLESTLFINRAPKLYPVPHGRLLKKQWGVTWVPWQAGT</sequence>
<gene>
    <name evidence="1" type="ORF">TEQG_08778</name>
</gene>
<evidence type="ECO:0000313" key="2">
    <source>
        <dbReference type="Proteomes" id="UP000009169"/>
    </source>
</evidence>
<protein>
    <submittedName>
        <fullName evidence="1">Uncharacterized protein</fullName>
    </submittedName>
</protein>
<dbReference type="HOGENOM" id="CLU_2348183_0_0_1"/>
<reference evidence="2" key="1">
    <citation type="journal article" date="2012" name="MBio">
        <title>Comparative genome analysis of Trichophyton rubrum and related dermatophytes reveals candidate genes involved in infection.</title>
        <authorList>
            <person name="Martinez D.A."/>
            <person name="Oliver B.G."/>
            <person name="Graeser Y."/>
            <person name="Goldberg J.M."/>
            <person name="Li W."/>
            <person name="Martinez-Rossi N.M."/>
            <person name="Monod M."/>
            <person name="Shelest E."/>
            <person name="Barton R.C."/>
            <person name="Birch E."/>
            <person name="Brakhage A.A."/>
            <person name="Chen Z."/>
            <person name="Gurr S.J."/>
            <person name="Heiman D."/>
            <person name="Heitman J."/>
            <person name="Kosti I."/>
            <person name="Rossi A."/>
            <person name="Saif S."/>
            <person name="Samalova M."/>
            <person name="Saunders C.W."/>
            <person name="Shea T."/>
            <person name="Summerbell R.C."/>
            <person name="Xu J."/>
            <person name="Young S."/>
            <person name="Zeng Q."/>
            <person name="Birren B.W."/>
            <person name="Cuomo C.A."/>
            <person name="White T.C."/>
        </authorList>
    </citation>
    <scope>NUCLEOTIDE SEQUENCE [LARGE SCALE GENOMIC DNA]</scope>
    <source>
        <strain evidence="2">ATCC MYA-4606 / CBS 127.97</strain>
    </source>
</reference>